<accession>A0ABS5ISA4</accession>
<dbReference type="Gene3D" id="3.40.1260.10">
    <property type="entry name" value="DsrEFH-like"/>
    <property type="match status" value="1"/>
</dbReference>
<dbReference type="InterPro" id="IPR003787">
    <property type="entry name" value="Sulphur_relay_DsrE/F-like"/>
</dbReference>
<reference evidence="2 3" key="1">
    <citation type="submission" date="2021-04" db="EMBL/GenBank/DDBJ databases">
        <title>Chitinophaga sp. nov., isolated from the rhizosphere soil.</title>
        <authorList>
            <person name="He S."/>
        </authorList>
    </citation>
    <scope>NUCLEOTIDE SEQUENCE [LARGE SCALE GENOMIC DNA]</scope>
    <source>
        <strain evidence="2 3">2R12</strain>
    </source>
</reference>
<dbReference type="SUPFAM" id="SSF75169">
    <property type="entry name" value="DsrEFH-like"/>
    <property type="match status" value="1"/>
</dbReference>
<keyword evidence="3" id="KW-1185">Reference proteome</keyword>
<dbReference type="Proteomes" id="UP000676386">
    <property type="component" value="Unassembled WGS sequence"/>
</dbReference>
<organism evidence="2 3">
    <name type="scientific">Chitinophaga hostae</name>
    <dbReference type="NCBI Taxonomy" id="2831022"/>
    <lineage>
        <taxon>Bacteria</taxon>
        <taxon>Pseudomonadati</taxon>
        <taxon>Bacteroidota</taxon>
        <taxon>Chitinophagia</taxon>
        <taxon>Chitinophagales</taxon>
        <taxon>Chitinophagaceae</taxon>
        <taxon>Chitinophaga</taxon>
    </lineage>
</organism>
<gene>
    <name evidence="2" type="ORF">KE626_00870</name>
</gene>
<protein>
    <submittedName>
        <fullName evidence="2">DsrE family protein</fullName>
    </submittedName>
</protein>
<evidence type="ECO:0000313" key="2">
    <source>
        <dbReference type="EMBL" id="MBS0025850.1"/>
    </source>
</evidence>
<name>A0ABS5ISA4_9BACT</name>
<dbReference type="PANTHER" id="PTHR37691">
    <property type="entry name" value="BLR3518 PROTEIN"/>
    <property type="match status" value="1"/>
</dbReference>
<feature type="signal peptide" evidence="1">
    <location>
        <begin position="1"/>
        <end position="21"/>
    </location>
</feature>
<sequence>MIMKKLFVLVACLLGYLACCAQSDYKVVFDITSKAVEDHNTLMRQVNSILKSSPDAQLEVAVYGEALDMVLKDKSKISPALTELLNNKKVAVKVCGITMKRNNKDASELIPGVEIVPDAIYEIITKQKEGWGYIKVAH</sequence>
<evidence type="ECO:0000313" key="3">
    <source>
        <dbReference type="Proteomes" id="UP000676386"/>
    </source>
</evidence>
<proteinExistence type="predicted"/>
<feature type="chain" id="PRO_5047133308" evidence="1">
    <location>
        <begin position="22"/>
        <end position="138"/>
    </location>
</feature>
<dbReference type="PANTHER" id="PTHR37691:SF1">
    <property type="entry name" value="BLR3518 PROTEIN"/>
    <property type="match status" value="1"/>
</dbReference>
<dbReference type="Pfam" id="PF02635">
    <property type="entry name" value="DsrE"/>
    <property type="match status" value="1"/>
</dbReference>
<keyword evidence="1" id="KW-0732">Signal</keyword>
<dbReference type="EMBL" id="JAGTXB010000001">
    <property type="protein sequence ID" value="MBS0025850.1"/>
    <property type="molecule type" value="Genomic_DNA"/>
</dbReference>
<evidence type="ECO:0000256" key="1">
    <source>
        <dbReference type="SAM" id="SignalP"/>
    </source>
</evidence>
<comment type="caution">
    <text evidence="2">The sequence shown here is derived from an EMBL/GenBank/DDBJ whole genome shotgun (WGS) entry which is preliminary data.</text>
</comment>
<dbReference type="InterPro" id="IPR027396">
    <property type="entry name" value="DsrEFH-like"/>
</dbReference>